<evidence type="ECO:0000313" key="3">
    <source>
        <dbReference type="Proteomes" id="UP000028761"/>
    </source>
</evidence>
<evidence type="ECO:0008006" key="4">
    <source>
        <dbReference type="Google" id="ProtNLM"/>
    </source>
</evidence>
<feature type="transmembrane region" description="Helical" evidence="1">
    <location>
        <begin position="79"/>
        <end position="103"/>
    </location>
</feature>
<accession>A0A8I5QZ97</accession>
<dbReference type="Ensembl" id="ENSPANT00000081102.1">
    <property type="protein sequence ID" value="ENSPANP00000048514.1"/>
    <property type="gene ID" value="ENSPANG00000051128.1"/>
</dbReference>
<reference evidence="2 3" key="1">
    <citation type="submission" date="2012-03" db="EMBL/GenBank/DDBJ databases">
        <title>Whole Genome Assembly of Papio anubis.</title>
        <authorList>
            <person name="Liu Y.L."/>
            <person name="Abraham K.A."/>
            <person name="Akbar H.A."/>
            <person name="Ali S.A."/>
            <person name="Anosike U.A."/>
            <person name="Aqrawi P.A."/>
            <person name="Arias F.A."/>
            <person name="Attaway T.A."/>
            <person name="Awwad R.A."/>
            <person name="Babu C.B."/>
            <person name="Bandaranaike D.B."/>
            <person name="Battles P.B."/>
            <person name="Bell A.B."/>
            <person name="Beltran B.B."/>
            <person name="Berhane-Mersha D.B."/>
            <person name="Bess C.B."/>
            <person name="Bickham C.B."/>
            <person name="Bolden T.B."/>
            <person name="Carter K.C."/>
            <person name="Chau D.C."/>
            <person name="Chavez A.C."/>
            <person name="Clerc-Blankenburg K.C."/>
            <person name="Coyle M.C."/>
            <person name="Dao M.D."/>
            <person name="Davila M.L.D."/>
            <person name="Davy-Carroll L.D."/>
            <person name="Denson S.D."/>
            <person name="Dinh H.D."/>
            <person name="Fernandez S.F."/>
            <person name="Fernando P.F."/>
            <person name="Forbes L.F."/>
            <person name="Francis C.F."/>
            <person name="Francisco L.F."/>
            <person name="Fu Q.F."/>
            <person name="Garcia-Iii R.G."/>
            <person name="Garrett T.G."/>
            <person name="Gross S.G."/>
            <person name="Gubbala S.G."/>
            <person name="Hirani K.H."/>
            <person name="Hogues M.H."/>
            <person name="Hollins B.H."/>
            <person name="Jackson L.J."/>
            <person name="Javaid M.J."/>
            <person name="Jhangiani S.J."/>
            <person name="Johnson A.J."/>
            <person name="Johnson B.J."/>
            <person name="Jones J.J."/>
            <person name="Joshi V.J."/>
            <person name="Kalu J.K."/>
            <person name="Khan N.K."/>
            <person name="Korchina V.K."/>
            <person name="Kovar C.K."/>
            <person name="Lago L.L."/>
            <person name="Lara F.L."/>
            <person name="Le T.-K.L."/>
            <person name="Lee S.L."/>
            <person name="Legall-Iii F.L."/>
            <person name="Lemon S.L."/>
            <person name="Liu J.L."/>
            <person name="Liu Y.-S.L."/>
            <person name="Liyanage D.L."/>
            <person name="Lopez J.L."/>
            <person name="Lorensuhewa L.L."/>
            <person name="Mata R.M."/>
            <person name="Mathew T.M."/>
            <person name="Mercado C.M."/>
            <person name="Mercado I.M."/>
            <person name="Morales K.M."/>
            <person name="Morgan M.M."/>
            <person name="Munidasa M.M."/>
            <person name="Ngo D.N."/>
            <person name="Nguyen L.N."/>
            <person name="Nguyen T.N."/>
            <person name="Nguyen N.N."/>
            <person name="Obregon M.O."/>
            <person name="Okwuonu G.O."/>
            <person name="Ongeri F.O."/>
            <person name="Onwere C.O."/>
            <person name="Osifeso I.O."/>
            <person name="Parra A.P."/>
            <person name="Patil S.P."/>
            <person name="Perez A.P."/>
            <person name="Perez Y.P."/>
            <person name="Pham C.P."/>
            <person name="Pu L.-L.P."/>
            <person name="Puazo M.P."/>
            <person name="Quiroz J.Q."/>
            <person name="Rouhana J.R."/>
            <person name="Ruiz M.R."/>
            <person name="Ruiz S.-J.R."/>
            <person name="Saada N.S."/>
            <person name="Santibanez J.S."/>
            <person name="Scheel M.S."/>
            <person name="Schneider B.S."/>
            <person name="Simmons D.S."/>
            <person name="Sisson I.S."/>
            <person name="Tang L.-Y.T."/>
            <person name="Thornton R.T."/>
            <person name="Tisius J.T."/>
            <person name="Toledanes G.T."/>
            <person name="Trejos Z.T."/>
            <person name="Usmani K.U."/>
            <person name="Varghese R.V."/>
            <person name="Vattathil S.V."/>
            <person name="Vee V.V."/>
            <person name="Walker D.W."/>
            <person name="Weissenberger G.W."/>
            <person name="White C.W."/>
            <person name="Williams A.W."/>
            <person name="Woodworth J.W."/>
            <person name="Wright R.W."/>
            <person name="Zhu Y.Z."/>
            <person name="Han Y.H."/>
            <person name="Newsham I.N."/>
            <person name="Nazareth L.N."/>
            <person name="Worley K.W."/>
            <person name="Muzny D.M."/>
            <person name="Rogers J.R."/>
            <person name="Gibbs R.G."/>
        </authorList>
    </citation>
    <scope>NUCLEOTIDE SEQUENCE [LARGE SCALE GENOMIC DNA]</scope>
</reference>
<name>A0A8I5QZ97_PAPAN</name>
<dbReference type="RefSeq" id="XP_031519630.1">
    <property type="nucleotide sequence ID" value="XM_031663770.1"/>
</dbReference>
<keyword evidence="1" id="KW-0812">Transmembrane</keyword>
<dbReference type="PANTHER" id="PTHR10424:SF8">
    <property type="entry name" value="ENDOGENOUS RETROVIRUS GROUP PABLB MEMBER 1 ENV POLYPROTEIN"/>
    <property type="match status" value="1"/>
</dbReference>
<dbReference type="Gene3D" id="1.10.287.210">
    <property type="match status" value="1"/>
</dbReference>
<keyword evidence="1" id="KW-0472">Membrane</keyword>
<dbReference type="Proteomes" id="UP000028761">
    <property type="component" value="Chromosome 2"/>
</dbReference>
<organism evidence="2 3">
    <name type="scientific">Papio anubis</name>
    <name type="common">Olive baboon</name>
    <dbReference type="NCBI Taxonomy" id="9555"/>
    <lineage>
        <taxon>Eukaryota</taxon>
        <taxon>Metazoa</taxon>
        <taxon>Chordata</taxon>
        <taxon>Craniata</taxon>
        <taxon>Vertebrata</taxon>
        <taxon>Euteleostomi</taxon>
        <taxon>Mammalia</taxon>
        <taxon>Eutheria</taxon>
        <taxon>Euarchontoglires</taxon>
        <taxon>Primates</taxon>
        <taxon>Haplorrhini</taxon>
        <taxon>Catarrhini</taxon>
        <taxon>Cercopithecidae</taxon>
        <taxon>Cercopithecinae</taxon>
        <taxon>Papio</taxon>
    </lineage>
</organism>
<dbReference type="SUPFAM" id="SSF58069">
    <property type="entry name" value="Virus ectodomain"/>
    <property type="match status" value="1"/>
</dbReference>
<reference evidence="2" key="2">
    <citation type="submission" date="2025-08" db="UniProtKB">
        <authorList>
            <consortium name="Ensembl"/>
        </authorList>
    </citation>
    <scope>IDENTIFICATION</scope>
</reference>
<evidence type="ECO:0000256" key="1">
    <source>
        <dbReference type="SAM" id="Phobius"/>
    </source>
</evidence>
<dbReference type="GeneID" id="108584704"/>
<proteinExistence type="predicted"/>
<dbReference type="RefSeq" id="XP_017811424.2">
    <property type="nucleotide sequence ID" value="XM_017955935.3"/>
</dbReference>
<evidence type="ECO:0000313" key="2">
    <source>
        <dbReference type="Ensembl" id="ENSPANP00000048514.1"/>
    </source>
</evidence>
<feature type="transmembrane region" description="Helical" evidence="1">
    <location>
        <begin position="483"/>
        <end position="507"/>
    </location>
</feature>
<dbReference type="RefSeq" id="XP_017811423.2">
    <property type="nucleotide sequence ID" value="XM_017955934.3"/>
</dbReference>
<dbReference type="RefSeq" id="XP_017811425.2">
    <property type="nucleotide sequence ID" value="XM_017955936.3"/>
</dbReference>
<keyword evidence="3" id="KW-1185">Reference proteome</keyword>
<dbReference type="OMA" id="KSSCWIC"/>
<dbReference type="Pfam" id="PF00429">
    <property type="entry name" value="TLV_coat"/>
    <property type="match status" value="1"/>
</dbReference>
<dbReference type="PANTHER" id="PTHR10424">
    <property type="entry name" value="VIRAL ENVELOPE PROTEIN"/>
    <property type="match status" value="1"/>
</dbReference>
<dbReference type="AlphaFoldDB" id="A0A8I5QZ97"/>
<sequence>MERNRPYSPAAGEIQRALRRAAKHQFGPETGGRQAMDPLHRSEKIPARRNIHDRGRQGCRVGDGIPGRPKISVQQMTRFSLIIFFLFAPFVVNASTSNVFLQWAHSSADALQQGDPYWVCGSLPIANTTKLPWWVSPLQGKDWIFLQSFLGNLKQCTGVQMTGVTRQNISEWPINKTLNELGHGKPFSVNETRDKVTAFATPLLDTRVLVQTFRPQNTRYRNGFLQTWDGYIWLTATKGHLSQIAPLCWEQRNHSLDNWPNTTRVMGWIPPGECRHTIVLQQRDLFATDWSRRPGLNWYAPNGTQWLCGPNLWPWLPSGWLGRCTLGIPWAQGRWVKTMEVYPYLPHMVDRWTRAIVHRNDHLPTIFMPSVGLGTVVQHIEALASFTQRALNDSLQSISLMNAEVYYMHKAILQNRMALDILTAAEGGTCALIKTECCVYIPNNSGNISLTLEDMRRQIQAISSSALSLHDWMASQFSGRLSWWQKILIVLATLWGVGIALCCGLYFCRMFFQHIPQTHSIIFQQELPLSPPSQEHYQRQRDIFHSNTP</sequence>
<protein>
    <recommendedName>
        <fullName evidence="4">Envelope protein syncytin-Car1</fullName>
    </recommendedName>
</protein>
<reference evidence="2" key="3">
    <citation type="submission" date="2025-09" db="UniProtKB">
        <authorList>
            <consortium name="Ensembl"/>
        </authorList>
    </citation>
    <scope>IDENTIFICATION</scope>
</reference>
<dbReference type="KEGG" id="panu:108584704"/>
<keyword evidence="1" id="KW-1133">Transmembrane helix</keyword>
<dbReference type="RefSeq" id="XP_017811422.2">
    <property type="nucleotide sequence ID" value="XM_017955933.3"/>
</dbReference>
<dbReference type="GeneTree" id="ENSGT00970000193677"/>
<dbReference type="InterPro" id="IPR018154">
    <property type="entry name" value="TLV/ENV_coat_polyprotein"/>
</dbReference>